<dbReference type="PANTHER" id="PTHR10587">
    <property type="entry name" value="GLYCOSYL TRANSFERASE-RELATED"/>
    <property type="match status" value="1"/>
</dbReference>
<dbReference type="GO" id="GO:0016020">
    <property type="term" value="C:membrane"/>
    <property type="evidence" value="ECO:0007669"/>
    <property type="project" value="TreeGrafter"/>
</dbReference>
<reference evidence="5" key="2">
    <citation type="submission" date="2020-09" db="EMBL/GenBank/DDBJ databases">
        <authorList>
            <person name="Sun Q."/>
            <person name="Zhou Y."/>
        </authorList>
    </citation>
    <scope>NUCLEOTIDE SEQUENCE</scope>
    <source>
        <strain evidence="5">CGMCC 1.15760</strain>
    </source>
</reference>
<dbReference type="PANTHER" id="PTHR10587:SF133">
    <property type="entry name" value="CHITIN DEACETYLASE 1-RELATED"/>
    <property type="match status" value="1"/>
</dbReference>
<accession>A0A917LHJ7</accession>
<gene>
    <name evidence="5" type="ORF">GCM10007425_18400</name>
</gene>
<dbReference type="InterPro" id="IPR050248">
    <property type="entry name" value="Polysacc_deacetylase_ArnD"/>
</dbReference>
<keyword evidence="2" id="KW-0378">Hydrolase</keyword>
<feature type="domain" description="NodB homology" evidence="4">
    <location>
        <begin position="280"/>
        <end position="461"/>
    </location>
</feature>
<protein>
    <recommendedName>
        <fullName evidence="4">NodB homology domain-containing protein</fullName>
    </recommendedName>
</protein>
<name>A0A917LHJ7_9BACI</name>
<dbReference type="PROSITE" id="PS51677">
    <property type="entry name" value="NODB"/>
    <property type="match status" value="2"/>
</dbReference>
<dbReference type="Gene3D" id="3.20.20.370">
    <property type="entry name" value="Glycoside hydrolase/deacetylase"/>
    <property type="match status" value="2"/>
</dbReference>
<keyword evidence="3" id="KW-0732">Signal</keyword>
<dbReference type="EMBL" id="BMJT01000005">
    <property type="protein sequence ID" value="GGG24251.1"/>
    <property type="molecule type" value="Genomic_DNA"/>
</dbReference>
<dbReference type="AlphaFoldDB" id="A0A917LHJ7"/>
<feature type="chain" id="PRO_5038446021" description="NodB homology domain-containing protein" evidence="3">
    <location>
        <begin position="22"/>
        <end position="472"/>
    </location>
</feature>
<evidence type="ECO:0000313" key="6">
    <source>
        <dbReference type="Proteomes" id="UP000616608"/>
    </source>
</evidence>
<keyword evidence="6" id="KW-1185">Reference proteome</keyword>
<reference evidence="5" key="1">
    <citation type="journal article" date="2014" name="Int. J. Syst. Evol. Microbiol.">
        <title>Complete genome sequence of Corynebacterium casei LMG S-19264T (=DSM 44701T), isolated from a smear-ripened cheese.</title>
        <authorList>
            <consortium name="US DOE Joint Genome Institute (JGI-PGF)"/>
            <person name="Walter F."/>
            <person name="Albersmeier A."/>
            <person name="Kalinowski J."/>
            <person name="Ruckert C."/>
        </authorList>
    </citation>
    <scope>NUCLEOTIDE SEQUENCE</scope>
    <source>
        <strain evidence="5">CGMCC 1.15760</strain>
    </source>
</reference>
<evidence type="ECO:0000259" key="4">
    <source>
        <dbReference type="PROSITE" id="PS51677"/>
    </source>
</evidence>
<dbReference type="InterPro" id="IPR002509">
    <property type="entry name" value="NODB_dom"/>
</dbReference>
<dbReference type="Proteomes" id="UP000616608">
    <property type="component" value="Unassembled WGS sequence"/>
</dbReference>
<sequence length="472" mass="53621">MKKYFVFIMVMALFLISGCQKEQQVDQGEKIETKTVKVYKGEVNEPINLVPTTKPYISLTFNGMGDEQFTTQLLEGLAQQKIKATFFLPAMRVAENPEIAKKIQDAGHEIESNLLNDIDYEQLSYTALYKEVSLANQVFEEHLGITPQFVRTRSGEVNKDLLKIVAQLNMKRAVEAFINPLDRNMQGAEEIANYVNKYVTRGSVIMLNNGINPAVIEAIPLIADNAKQYQYEFVTIEQLNQELGEIINPNDIESYNDIKVNANYENVTPRIFTTADVEQKEIALTFDDWASEHTIINILDILDKYQIKSTFFLIGKGVEQNPALAKLIVERGHEVASHSYYHKNVTTMTTQEVQEDVVKAHKAITNAIQQKPKLYFRPAEGIMTNEIAKMIIATGYEVVALYDIASFDWNPELTTNEIVERVMTRAKPGSVVVMHIMDNRKTAEALPIIIEKLTAEGYDFKKMSDWIESEVQ</sequence>
<evidence type="ECO:0000313" key="5">
    <source>
        <dbReference type="EMBL" id="GGG24251.1"/>
    </source>
</evidence>
<dbReference type="GO" id="GO:0046872">
    <property type="term" value="F:metal ion binding"/>
    <property type="evidence" value="ECO:0007669"/>
    <property type="project" value="UniProtKB-KW"/>
</dbReference>
<dbReference type="PROSITE" id="PS51257">
    <property type="entry name" value="PROKAR_LIPOPROTEIN"/>
    <property type="match status" value="1"/>
</dbReference>
<evidence type="ECO:0000256" key="3">
    <source>
        <dbReference type="SAM" id="SignalP"/>
    </source>
</evidence>
<feature type="signal peptide" evidence="3">
    <location>
        <begin position="1"/>
        <end position="21"/>
    </location>
</feature>
<comment type="caution">
    <text evidence="5">The sequence shown here is derived from an EMBL/GenBank/DDBJ whole genome shotgun (WGS) entry which is preliminary data.</text>
</comment>
<dbReference type="InterPro" id="IPR011330">
    <property type="entry name" value="Glyco_hydro/deAcase_b/a-brl"/>
</dbReference>
<proteinExistence type="predicted"/>
<keyword evidence="1" id="KW-0479">Metal-binding</keyword>
<evidence type="ECO:0000256" key="1">
    <source>
        <dbReference type="ARBA" id="ARBA00022723"/>
    </source>
</evidence>
<dbReference type="Pfam" id="PF01522">
    <property type="entry name" value="Polysacc_deac_1"/>
    <property type="match status" value="2"/>
</dbReference>
<evidence type="ECO:0000256" key="2">
    <source>
        <dbReference type="ARBA" id="ARBA00022801"/>
    </source>
</evidence>
<feature type="domain" description="NodB homology" evidence="4">
    <location>
        <begin position="55"/>
        <end position="234"/>
    </location>
</feature>
<dbReference type="SUPFAM" id="SSF88713">
    <property type="entry name" value="Glycoside hydrolase/deacetylase"/>
    <property type="match status" value="2"/>
</dbReference>
<dbReference type="CDD" id="cd10917">
    <property type="entry name" value="CE4_NodB_like_6s_7s"/>
    <property type="match status" value="2"/>
</dbReference>
<dbReference type="GO" id="GO:0005975">
    <property type="term" value="P:carbohydrate metabolic process"/>
    <property type="evidence" value="ECO:0007669"/>
    <property type="project" value="InterPro"/>
</dbReference>
<organism evidence="5 6">
    <name type="scientific">Lysinibacillus alkalisoli</name>
    <dbReference type="NCBI Taxonomy" id="1911548"/>
    <lineage>
        <taxon>Bacteria</taxon>
        <taxon>Bacillati</taxon>
        <taxon>Bacillota</taxon>
        <taxon>Bacilli</taxon>
        <taxon>Bacillales</taxon>
        <taxon>Bacillaceae</taxon>
        <taxon>Lysinibacillus</taxon>
    </lineage>
</organism>
<dbReference type="RefSeq" id="WP_188614750.1">
    <property type="nucleotide sequence ID" value="NZ_BMJT01000005.1"/>
</dbReference>
<dbReference type="GO" id="GO:0016810">
    <property type="term" value="F:hydrolase activity, acting on carbon-nitrogen (but not peptide) bonds"/>
    <property type="evidence" value="ECO:0007669"/>
    <property type="project" value="InterPro"/>
</dbReference>